<evidence type="ECO:0000313" key="3">
    <source>
        <dbReference type="Proteomes" id="UP000178449"/>
    </source>
</evidence>
<proteinExistence type="predicted"/>
<dbReference type="EMBL" id="MFNE01000053">
    <property type="protein sequence ID" value="OGG93095.1"/>
    <property type="molecule type" value="Genomic_DNA"/>
</dbReference>
<dbReference type="InterPro" id="IPR036291">
    <property type="entry name" value="NAD(P)-bd_dom_sf"/>
</dbReference>
<organism evidence="2 3">
    <name type="scientific">Candidatus Lambdaproteobacteria bacterium RIFOXYD2_FULL_50_16</name>
    <dbReference type="NCBI Taxonomy" id="1817772"/>
    <lineage>
        <taxon>Bacteria</taxon>
        <taxon>Pseudomonadati</taxon>
        <taxon>Pseudomonadota</taxon>
        <taxon>Candidatus Lambdaproteobacteria</taxon>
    </lineage>
</organism>
<evidence type="ECO:0000313" key="2">
    <source>
        <dbReference type="EMBL" id="OGG93095.1"/>
    </source>
</evidence>
<dbReference type="InterPro" id="IPR052718">
    <property type="entry name" value="NmrA-type_oxidoreductase"/>
</dbReference>
<dbReference type="Pfam" id="PF05368">
    <property type="entry name" value="NmrA"/>
    <property type="match status" value="1"/>
</dbReference>
<dbReference type="PANTHER" id="PTHR47129:SF1">
    <property type="entry name" value="NMRA-LIKE DOMAIN-CONTAINING PROTEIN"/>
    <property type="match status" value="1"/>
</dbReference>
<dbReference type="STRING" id="1817772.A2527_14305"/>
<dbReference type="SUPFAM" id="SSF51735">
    <property type="entry name" value="NAD(P)-binding Rossmann-fold domains"/>
    <property type="match status" value="1"/>
</dbReference>
<name>A0A1F6G4Q7_9PROT</name>
<evidence type="ECO:0000259" key="1">
    <source>
        <dbReference type="Pfam" id="PF05368"/>
    </source>
</evidence>
<dbReference type="Proteomes" id="UP000178449">
    <property type="component" value="Unassembled WGS sequence"/>
</dbReference>
<reference evidence="2 3" key="1">
    <citation type="journal article" date="2016" name="Nat. Commun.">
        <title>Thousands of microbial genomes shed light on interconnected biogeochemical processes in an aquifer system.</title>
        <authorList>
            <person name="Anantharaman K."/>
            <person name="Brown C.T."/>
            <person name="Hug L.A."/>
            <person name="Sharon I."/>
            <person name="Castelle C.J."/>
            <person name="Probst A.J."/>
            <person name="Thomas B.C."/>
            <person name="Singh A."/>
            <person name="Wilkins M.J."/>
            <person name="Karaoz U."/>
            <person name="Brodie E.L."/>
            <person name="Williams K.H."/>
            <person name="Hubbard S.S."/>
            <person name="Banfield J.F."/>
        </authorList>
    </citation>
    <scope>NUCLEOTIDE SEQUENCE [LARGE SCALE GENOMIC DNA]</scope>
</reference>
<gene>
    <name evidence="2" type="ORF">A2527_14305</name>
</gene>
<dbReference type="CDD" id="cd05269">
    <property type="entry name" value="TMR_SDR_a"/>
    <property type="match status" value="1"/>
</dbReference>
<feature type="domain" description="NmrA-like" evidence="1">
    <location>
        <begin position="2"/>
        <end position="285"/>
    </location>
</feature>
<protein>
    <recommendedName>
        <fullName evidence="1">NmrA-like domain-containing protein</fullName>
    </recommendedName>
</protein>
<sequence length="290" mass="31200">MKKTLVTGATGPLGRAALEKLSTLIPKNKLVALARQPEKLSDVSSRGIEVRRGDYSDVSSLEVAFSGIEQIYFVSGNDWAHRDQQHLNLIEAAKKAGVSHIAYTSITRQTESADSPLAPVAHTHLLTEKALRESGIGYSFLRHNLYLEVLSIFLGPDVLHSRQIFLPAGAGKVAFASRADLAEAGAVHLASCPTESGAYDFSNCASWSFEDLAKILSQLQGSPFQYSSPTAEVYQQTLASFGVPAEAIGMGVVFGGAIAAGELDKPVQTLNQLLGRTPYSLEDYLRKAYT</sequence>
<dbReference type="Gene3D" id="3.90.25.10">
    <property type="entry name" value="UDP-galactose 4-epimerase, domain 1"/>
    <property type="match status" value="1"/>
</dbReference>
<dbReference type="AlphaFoldDB" id="A0A1F6G4Q7"/>
<dbReference type="Gene3D" id="3.40.50.720">
    <property type="entry name" value="NAD(P)-binding Rossmann-like Domain"/>
    <property type="match status" value="1"/>
</dbReference>
<dbReference type="InterPro" id="IPR008030">
    <property type="entry name" value="NmrA-like"/>
</dbReference>
<comment type="caution">
    <text evidence="2">The sequence shown here is derived from an EMBL/GenBank/DDBJ whole genome shotgun (WGS) entry which is preliminary data.</text>
</comment>
<dbReference type="PANTHER" id="PTHR47129">
    <property type="entry name" value="QUINONE OXIDOREDUCTASE 2"/>
    <property type="match status" value="1"/>
</dbReference>
<accession>A0A1F6G4Q7</accession>